<feature type="transmembrane region" description="Helical" evidence="4">
    <location>
        <begin position="117"/>
        <end position="137"/>
    </location>
</feature>
<dbReference type="SUPFAM" id="SSF55073">
    <property type="entry name" value="Nucleotide cyclase"/>
    <property type="match status" value="1"/>
</dbReference>
<name>A0A844ZBK0_9SPHN</name>
<keyword evidence="4" id="KW-0472">Membrane</keyword>
<dbReference type="Gene3D" id="3.30.70.270">
    <property type="match status" value="1"/>
</dbReference>
<gene>
    <name evidence="6" type="ORF">GRI35_07535</name>
</gene>
<organism evidence="6 7">
    <name type="scientific">Pontixanthobacter aestiaquae</name>
    <dbReference type="NCBI Taxonomy" id="1509367"/>
    <lineage>
        <taxon>Bacteria</taxon>
        <taxon>Pseudomonadati</taxon>
        <taxon>Pseudomonadota</taxon>
        <taxon>Alphaproteobacteria</taxon>
        <taxon>Sphingomonadales</taxon>
        <taxon>Erythrobacteraceae</taxon>
        <taxon>Pontixanthobacter</taxon>
    </lineage>
</organism>
<evidence type="ECO:0000256" key="3">
    <source>
        <dbReference type="SAM" id="MobiDB-lite"/>
    </source>
</evidence>
<evidence type="ECO:0000313" key="7">
    <source>
        <dbReference type="Proteomes" id="UP000460290"/>
    </source>
</evidence>
<dbReference type="PROSITE" id="PS50887">
    <property type="entry name" value="GGDEF"/>
    <property type="match status" value="1"/>
</dbReference>
<dbReference type="AlphaFoldDB" id="A0A844ZBK0"/>
<dbReference type="Proteomes" id="UP000460290">
    <property type="component" value="Unassembled WGS sequence"/>
</dbReference>
<reference evidence="6 7" key="1">
    <citation type="submission" date="2019-12" db="EMBL/GenBank/DDBJ databases">
        <title>Genomic-based taxomic classification of the family Erythrobacteraceae.</title>
        <authorList>
            <person name="Xu L."/>
        </authorList>
    </citation>
    <scope>NUCLEOTIDE SEQUENCE [LARGE SCALE GENOMIC DNA]</scope>
    <source>
        <strain evidence="6 7">KCTC 42006</strain>
    </source>
</reference>
<dbReference type="GO" id="GO:1902201">
    <property type="term" value="P:negative regulation of bacterial-type flagellum-dependent cell motility"/>
    <property type="evidence" value="ECO:0007669"/>
    <property type="project" value="TreeGrafter"/>
</dbReference>
<dbReference type="PANTHER" id="PTHR45138:SF9">
    <property type="entry name" value="DIGUANYLATE CYCLASE DGCM-RELATED"/>
    <property type="match status" value="1"/>
</dbReference>
<evidence type="ECO:0000259" key="5">
    <source>
        <dbReference type="PROSITE" id="PS50887"/>
    </source>
</evidence>
<dbReference type="PANTHER" id="PTHR45138">
    <property type="entry name" value="REGULATORY COMPONENTS OF SENSORY TRANSDUCTION SYSTEM"/>
    <property type="match status" value="1"/>
</dbReference>
<evidence type="ECO:0000256" key="1">
    <source>
        <dbReference type="ARBA" id="ARBA00012528"/>
    </source>
</evidence>
<keyword evidence="4" id="KW-0812">Transmembrane</keyword>
<evidence type="ECO:0000256" key="2">
    <source>
        <dbReference type="ARBA" id="ARBA00034247"/>
    </source>
</evidence>
<dbReference type="FunFam" id="3.30.70.270:FF:000001">
    <property type="entry name" value="Diguanylate cyclase domain protein"/>
    <property type="match status" value="1"/>
</dbReference>
<dbReference type="EMBL" id="WTYZ01000001">
    <property type="protein sequence ID" value="MXO83219.1"/>
    <property type="molecule type" value="Genomic_DNA"/>
</dbReference>
<dbReference type="InterPro" id="IPR050469">
    <property type="entry name" value="Diguanylate_Cyclase"/>
</dbReference>
<dbReference type="NCBIfam" id="TIGR00254">
    <property type="entry name" value="GGDEF"/>
    <property type="match status" value="1"/>
</dbReference>
<comment type="caution">
    <text evidence="6">The sequence shown here is derived from an EMBL/GenBank/DDBJ whole genome shotgun (WGS) entry which is preliminary data.</text>
</comment>
<comment type="catalytic activity">
    <reaction evidence="2">
        <text>2 GTP = 3',3'-c-di-GMP + 2 diphosphate</text>
        <dbReference type="Rhea" id="RHEA:24898"/>
        <dbReference type="ChEBI" id="CHEBI:33019"/>
        <dbReference type="ChEBI" id="CHEBI:37565"/>
        <dbReference type="ChEBI" id="CHEBI:58805"/>
        <dbReference type="EC" id="2.7.7.65"/>
    </reaction>
</comment>
<feature type="compositionally biased region" description="Basic and acidic residues" evidence="3">
    <location>
        <begin position="387"/>
        <end position="402"/>
    </location>
</feature>
<keyword evidence="7" id="KW-1185">Reference proteome</keyword>
<dbReference type="CDD" id="cd01949">
    <property type="entry name" value="GGDEF"/>
    <property type="match status" value="1"/>
</dbReference>
<feature type="transmembrane region" description="Helical" evidence="4">
    <location>
        <begin position="6"/>
        <end position="25"/>
    </location>
</feature>
<evidence type="ECO:0000256" key="4">
    <source>
        <dbReference type="SAM" id="Phobius"/>
    </source>
</evidence>
<dbReference type="EC" id="2.7.7.65" evidence="1"/>
<sequence length="402" mass="43624">MSEGIQALLTPLTAMIFAVTLLALWRRDPARRETLAMGAGYFFLSIGFFMSQLNPDSLGRSNISITHIPYSIGAIMVIWGILYRVGIAPPLKTMISIAVLGGLFGLISQMFGDSVEADLYIANSTYGLIFSVAAVLLSQRKNTDFIEKIVLAVLTLNAAQFFIRPALSFTFSSEITGDDYRDSVYYGILITVLALGSMVMGLALIAACIKDQLNALHESFARDKLSGLLTRHTFEARVQDAIAKARREDVQVALIIGDIDHFKQVNDIWGHQVGDNAIAAFGSLVLDTVRDTDICGRIGGEEFCILIWDADGKVARSLSERLRISVTGLRIEGMGESTHLTASFGATGLEAGDTYGELFGRADKALYHAKNSGRNRVALSSDTIEAPARRKSDPRTGDTKAA</sequence>
<protein>
    <recommendedName>
        <fullName evidence="1">diguanylate cyclase</fullName>
        <ecNumber evidence="1">2.7.7.65</ecNumber>
    </recommendedName>
</protein>
<feature type="transmembrane region" description="Helical" evidence="4">
    <location>
        <begin position="94"/>
        <end position="111"/>
    </location>
</feature>
<dbReference type="InterPro" id="IPR000160">
    <property type="entry name" value="GGDEF_dom"/>
</dbReference>
<dbReference type="RefSeq" id="WP_160613594.1">
    <property type="nucleotide sequence ID" value="NZ_JAUFQM010000001.1"/>
</dbReference>
<feature type="region of interest" description="Disordered" evidence="3">
    <location>
        <begin position="378"/>
        <end position="402"/>
    </location>
</feature>
<dbReference type="GO" id="GO:0052621">
    <property type="term" value="F:diguanylate cyclase activity"/>
    <property type="evidence" value="ECO:0007669"/>
    <property type="project" value="UniProtKB-EC"/>
</dbReference>
<dbReference type="OrthoDB" id="384661at2"/>
<dbReference type="GO" id="GO:0043709">
    <property type="term" value="P:cell adhesion involved in single-species biofilm formation"/>
    <property type="evidence" value="ECO:0007669"/>
    <property type="project" value="TreeGrafter"/>
</dbReference>
<proteinExistence type="predicted"/>
<feature type="transmembrane region" description="Helical" evidence="4">
    <location>
        <begin position="149"/>
        <end position="172"/>
    </location>
</feature>
<dbReference type="Pfam" id="PF00990">
    <property type="entry name" value="GGDEF"/>
    <property type="match status" value="1"/>
</dbReference>
<feature type="transmembrane region" description="Helical" evidence="4">
    <location>
        <begin position="34"/>
        <end position="51"/>
    </location>
</feature>
<keyword evidence="4" id="KW-1133">Transmembrane helix</keyword>
<accession>A0A844ZBK0</accession>
<dbReference type="InterPro" id="IPR029787">
    <property type="entry name" value="Nucleotide_cyclase"/>
</dbReference>
<dbReference type="InterPro" id="IPR043128">
    <property type="entry name" value="Rev_trsase/Diguanyl_cyclase"/>
</dbReference>
<evidence type="ECO:0000313" key="6">
    <source>
        <dbReference type="EMBL" id="MXO83219.1"/>
    </source>
</evidence>
<feature type="domain" description="GGDEF" evidence="5">
    <location>
        <begin position="250"/>
        <end position="382"/>
    </location>
</feature>
<feature type="transmembrane region" description="Helical" evidence="4">
    <location>
        <begin position="63"/>
        <end position="82"/>
    </location>
</feature>
<dbReference type="GO" id="GO:0005886">
    <property type="term" value="C:plasma membrane"/>
    <property type="evidence" value="ECO:0007669"/>
    <property type="project" value="TreeGrafter"/>
</dbReference>
<dbReference type="SMART" id="SM00267">
    <property type="entry name" value="GGDEF"/>
    <property type="match status" value="1"/>
</dbReference>
<feature type="transmembrane region" description="Helical" evidence="4">
    <location>
        <begin position="184"/>
        <end position="209"/>
    </location>
</feature>